<evidence type="ECO:0000313" key="3">
    <source>
        <dbReference type="Proteomes" id="UP001169006"/>
    </source>
</evidence>
<dbReference type="InterPro" id="IPR018666">
    <property type="entry name" value="DUF2125"/>
</dbReference>
<organism evidence="2 3">
    <name type="scientific">Rhizobium oryzicola</name>
    <dbReference type="NCBI Taxonomy" id="1232668"/>
    <lineage>
        <taxon>Bacteria</taxon>
        <taxon>Pseudomonadati</taxon>
        <taxon>Pseudomonadota</taxon>
        <taxon>Alphaproteobacteria</taxon>
        <taxon>Hyphomicrobiales</taxon>
        <taxon>Rhizobiaceae</taxon>
        <taxon>Rhizobium/Agrobacterium group</taxon>
        <taxon>Rhizobium</taxon>
    </lineage>
</organism>
<evidence type="ECO:0000313" key="2">
    <source>
        <dbReference type="EMBL" id="MDO1584100.1"/>
    </source>
</evidence>
<sequence>MAASSRSGVSGKVWALAAAIVLVIAVYTGGWFYAASALKEKTLAALGAQQARGMAAECTDAEYRGYPFRIGLFCSKISVDDSRNGIAASFGPLRSAAQIYQPNHIVWELDGPAETRTTHGLSVSSQWASLQSSLIAKLGGVERTSTVIEGLASTIVSSQTGQTFDLKVAHTEAHMRQNGADLDAAVTLQDTDLAAKGLPQLMPKFTASADVTLAGKAGLLEGRDESGTGYYNSQGEIRRISLDLGNGQVVSVTGPVSIDDQGRISGKLKVQVEKIDAWRKQLKAAMPQVASTIDTAAKMLSALTGGGDRATLDIVVNRGKIMAGGFIPLGQIPPI</sequence>
<keyword evidence="3" id="KW-1185">Reference proteome</keyword>
<dbReference type="EMBL" id="JAUKWQ010000006">
    <property type="protein sequence ID" value="MDO1584100.1"/>
    <property type="molecule type" value="Genomic_DNA"/>
</dbReference>
<reference evidence="2" key="1">
    <citation type="journal article" date="2015" name="Int. J. Syst. Evol. Microbiol.">
        <title>Rhizobium oryzicola sp. nov., potential plant-growth-promoting endophytic bacteria isolated from rice roots.</title>
        <authorList>
            <person name="Zhang X.X."/>
            <person name="Gao J.S."/>
            <person name="Cao Y.H."/>
            <person name="Sheirdil R.A."/>
            <person name="Wang X.C."/>
            <person name="Zhang L."/>
        </authorList>
    </citation>
    <scope>NUCLEOTIDE SEQUENCE</scope>
    <source>
        <strain evidence="2">05753</strain>
    </source>
</reference>
<keyword evidence="1" id="KW-0812">Transmembrane</keyword>
<comment type="caution">
    <text evidence="2">The sequence shown here is derived from an EMBL/GenBank/DDBJ whole genome shotgun (WGS) entry which is preliminary data.</text>
</comment>
<reference evidence="2" key="2">
    <citation type="submission" date="2023-07" db="EMBL/GenBank/DDBJ databases">
        <authorList>
            <person name="Sun H."/>
        </authorList>
    </citation>
    <scope>NUCLEOTIDE SEQUENCE</scope>
    <source>
        <strain evidence="2">05753</strain>
    </source>
</reference>
<protein>
    <submittedName>
        <fullName evidence="2">DUF2125 domain-containing protein</fullName>
    </submittedName>
</protein>
<feature type="transmembrane region" description="Helical" evidence="1">
    <location>
        <begin position="13"/>
        <end position="34"/>
    </location>
</feature>
<keyword evidence="1" id="KW-0472">Membrane</keyword>
<gene>
    <name evidence="2" type="ORF">Q2T52_18605</name>
</gene>
<dbReference type="Pfam" id="PF09898">
    <property type="entry name" value="DUF2125"/>
    <property type="match status" value="1"/>
</dbReference>
<dbReference type="RefSeq" id="WP_302078320.1">
    <property type="nucleotide sequence ID" value="NZ_JAUKWQ010000006.1"/>
</dbReference>
<accession>A0ABT8T028</accession>
<keyword evidence="1" id="KW-1133">Transmembrane helix</keyword>
<evidence type="ECO:0000256" key="1">
    <source>
        <dbReference type="SAM" id="Phobius"/>
    </source>
</evidence>
<proteinExistence type="predicted"/>
<name>A0ABT8T028_9HYPH</name>
<dbReference type="Proteomes" id="UP001169006">
    <property type="component" value="Unassembled WGS sequence"/>
</dbReference>